<comment type="caution">
    <text evidence="5">The sequence shown here is derived from an EMBL/GenBank/DDBJ whole genome shotgun (WGS) entry which is preliminary data.</text>
</comment>
<dbReference type="Proteomes" id="UP001596978">
    <property type="component" value="Unassembled WGS sequence"/>
</dbReference>
<dbReference type="PANTHER" id="PTHR30349">
    <property type="entry name" value="PHAGE INTEGRASE-RELATED"/>
    <property type="match status" value="1"/>
</dbReference>
<evidence type="ECO:0000256" key="3">
    <source>
        <dbReference type="ARBA" id="ARBA00023172"/>
    </source>
</evidence>
<feature type="domain" description="Tyr recombinase" evidence="4">
    <location>
        <begin position="239"/>
        <end position="378"/>
    </location>
</feature>
<dbReference type="InterPro" id="IPR010998">
    <property type="entry name" value="Integrase_recombinase_N"/>
</dbReference>
<keyword evidence="6" id="KW-1185">Reference proteome</keyword>
<proteinExistence type="inferred from homology"/>
<protein>
    <submittedName>
        <fullName evidence="5">Tyrosine-type recombinase/integrase</fullName>
    </submittedName>
</protein>
<dbReference type="Pfam" id="PF00589">
    <property type="entry name" value="Phage_integrase"/>
    <property type="match status" value="1"/>
</dbReference>
<organism evidence="5 6">
    <name type="scientific">Sungkyunkwania multivorans</name>
    <dbReference type="NCBI Taxonomy" id="1173618"/>
    <lineage>
        <taxon>Bacteria</taxon>
        <taxon>Pseudomonadati</taxon>
        <taxon>Bacteroidota</taxon>
        <taxon>Flavobacteriia</taxon>
        <taxon>Flavobacteriales</taxon>
        <taxon>Flavobacteriaceae</taxon>
        <taxon>Sungkyunkwania</taxon>
    </lineage>
</organism>
<accession>A0ABW3D0Z5</accession>
<sequence>MKASIKLYKSDGEIDGRYPIKLVVTHKGKTKRETIGKSNEKDWDQLKSIPLPSHFDYEYLYVKIMDLKTRAGMQSFIELDDVHIGIKKLLNKRAPGGSNMFKVAEDLVRRLEDQNRDSYAFWISNCMIQWRNFSEDIDAAHVTPQFLAKFSQARKAMGNKNKTIRNYIAALSVIYSHAMIMNADLADNKPFHGAFKNLPIPRRRVRNLYLSKEGIRKLEEAKLPYHVMQRYVDLLLLQFYLGGQNLKDIYHLKSSQYVNGRMYLRRSKLGARAYDFDVLVCDKAKVLIDKYREPGEYLFPWRKDDLGYRTFRRSMNRSIELAQKRLGIEVEPKGGVLTVNVMRHTFATLAKFERIDVDIIRELMGHERSDIDTVYKDKFSEKERDESLIKVIT</sequence>
<dbReference type="InterPro" id="IPR002104">
    <property type="entry name" value="Integrase_catalytic"/>
</dbReference>
<dbReference type="InterPro" id="IPR013762">
    <property type="entry name" value="Integrase-like_cat_sf"/>
</dbReference>
<keyword evidence="3" id="KW-0233">DNA recombination</keyword>
<evidence type="ECO:0000256" key="1">
    <source>
        <dbReference type="ARBA" id="ARBA00008857"/>
    </source>
</evidence>
<dbReference type="InterPro" id="IPR011010">
    <property type="entry name" value="DNA_brk_join_enz"/>
</dbReference>
<evidence type="ECO:0000313" key="5">
    <source>
        <dbReference type="EMBL" id="MFD0862518.1"/>
    </source>
</evidence>
<dbReference type="SUPFAM" id="SSF56349">
    <property type="entry name" value="DNA breaking-rejoining enzymes"/>
    <property type="match status" value="1"/>
</dbReference>
<comment type="similarity">
    <text evidence="1">Belongs to the 'phage' integrase family.</text>
</comment>
<dbReference type="EMBL" id="JBHTJH010000008">
    <property type="protein sequence ID" value="MFD0862518.1"/>
    <property type="molecule type" value="Genomic_DNA"/>
</dbReference>
<evidence type="ECO:0000256" key="2">
    <source>
        <dbReference type="ARBA" id="ARBA00023125"/>
    </source>
</evidence>
<dbReference type="InterPro" id="IPR050090">
    <property type="entry name" value="Tyrosine_recombinase_XerCD"/>
</dbReference>
<gene>
    <name evidence="5" type="ORF">ACFQ1M_09895</name>
</gene>
<evidence type="ECO:0000313" key="6">
    <source>
        <dbReference type="Proteomes" id="UP001596978"/>
    </source>
</evidence>
<name>A0ABW3D0Z5_9FLAO</name>
<keyword evidence="2" id="KW-0238">DNA-binding</keyword>
<dbReference type="PANTHER" id="PTHR30349:SF64">
    <property type="entry name" value="PROPHAGE INTEGRASE INTD-RELATED"/>
    <property type="match status" value="1"/>
</dbReference>
<dbReference type="Gene3D" id="1.10.150.130">
    <property type="match status" value="1"/>
</dbReference>
<reference evidence="6" key="1">
    <citation type="journal article" date="2019" name="Int. J. Syst. Evol. Microbiol.">
        <title>The Global Catalogue of Microorganisms (GCM) 10K type strain sequencing project: providing services to taxonomists for standard genome sequencing and annotation.</title>
        <authorList>
            <consortium name="The Broad Institute Genomics Platform"/>
            <consortium name="The Broad Institute Genome Sequencing Center for Infectious Disease"/>
            <person name="Wu L."/>
            <person name="Ma J."/>
        </authorList>
    </citation>
    <scope>NUCLEOTIDE SEQUENCE [LARGE SCALE GENOMIC DNA]</scope>
    <source>
        <strain evidence="6">CCUG 62952</strain>
    </source>
</reference>
<evidence type="ECO:0000259" key="4">
    <source>
        <dbReference type="Pfam" id="PF00589"/>
    </source>
</evidence>
<dbReference type="RefSeq" id="WP_386407664.1">
    <property type="nucleotide sequence ID" value="NZ_JBHTJH010000008.1"/>
</dbReference>
<dbReference type="Gene3D" id="1.10.443.10">
    <property type="entry name" value="Intergrase catalytic core"/>
    <property type="match status" value="1"/>
</dbReference>